<dbReference type="GO" id="GO:0006355">
    <property type="term" value="P:regulation of DNA-templated transcription"/>
    <property type="evidence" value="ECO:0007669"/>
    <property type="project" value="InterPro"/>
</dbReference>
<comment type="caution">
    <text evidence="4">The sequence shown here is derived from an EMBL/GenBank/DDBJ whole genome shotgun (WGS) entry which is preliminary data.</text>
</comment>
<evidence type="ECO:0000256" key="1">
    <source>
        <dbReference type="PROSITE-ProRule" id="PRU00094"/>
    </source>
</evidence>
<keyword evidence="1" id="KW-0862">Zinc</keyword>
<name>A0AAD6TFS6_9AGAR</name>
<feature type="region of interest" description="Disordered" evidence="2">
    <location>
        <begin position="337"/>
        <end position="589"/>
    </location>
</feature>
<dbReference type="SUPFAM" id="SSF57716">
    <property type="entry name" value="Glucocorticoid receptor-like (DNA-binding domain)"/>
    <property type="match status" value="1"/>
</dbReference>
<proteinExistence type="predicted"/>
<protein>
    <recommendedName>
        <fullName evidence="3">GATA-type domain-containing protein</fullName>
    </recommendedName>
</protein>
<feature type="compositionally biased region" description="Low complexity" evidence="2">
    <location>
        <begin position="567"/>
        <end position="589"/>
    </location>
</feature>
<feature type="compositionally biased region" description="Low complexity" evidence="2">
    <location>
        <begin position="363"/>
        <end position="438"/>
    </location>
</feature>
<keyword evidence="1" id="KW-0479">Metal-binding</keyword>
<sequence>MDSLQFSPNNYADDKAPRTPSPPTASPHHPNYKPDLDPVRIFSQDDDQYQWAAPHHQPRPSLLQELYDSDSAALSPEQHPSPPDMYVDPQDNWPPAPSQRPAHDYTLIRRATFPYARQERPDELAQYPPFLHHPDPHGPSSGGYDAMPLSAEPSALHGHSSHAADNGGYSPPGYPAPQDGPPYEGGVKVEGHEHHHLGAHYAHRGEYPPPPQQQQQFYRPMHHGGYPQHMQQQQHHMSPAMHPHAHHPAMHHPHNGMHLGGGHNVGYPPHGLPVQHTDDAASKETQYLRRRCYNCHTTEPPSWRRSTLNPGKIVCNKCGLYERTHLRARPLRFDELRAGNKARKGAKVNGSPKQQKKVGGGAVQRRSSVSSTGSSVQSGSGASDWDDSGSVYSNTSNTNPPSSFNSPAFSPHPPSLSLSHSHSHPSSSSSHSSHSGSSPRRDSLSRSPPLLGPGAGSPHLLGSPPHSAGFLGGGIGGSGFGSHAHGHPHAHAGNGIRLPHAPDIPTLGTNSPHMAMGHLGGGGGMRTKPRSNTTGGLGLGLHNGGGGGQGGQGGYYSPQPNGHTLHHSSSNSSLHSQHSQHSSSPAMHAAAALHPDAEGGLYRRGSMPDMHLGGGGGVGGAGWEELGMGGVSVKEEPRAVLV</sequence>
<dbReference type="Proteomes" id="UP001218188">
    <property type="component" value="Unassembled WGS sequence"/>
</dbReference>
<dbReference type="EMBL" id="JARJCM010000006">
    <property type="protein sequence ID" value="KAJ7044882.1"/>
    <property type="molecule type" value="Genomic_DNA"/>
</dbReference>
<evidence type="ECO:0000313" key="4">
    <source>
        <dbReference type="EMBL" id="KAJ7044882.1"/>
    </source>
</evidence>
<feature type="region of interest" description="Disordered" evidence="2">
    <location>
        <begin position="1"/>
        <end position="104"/>
    </location>
</feature>
<dbReference type="GO" id="GO:0008270">
    <property type="term" value="F:zinc ion binding"/>
    <property type="evidence" value="ECO:0007669"/>
    <property type="project" value="UniProtKB-KW"/>
</dbReference>
<dbReference type="Pfam" id="PF00320">
    <property type="entry name" value="GATA"/>
    <property type="match status" value="1"/>
</dbReference>
<gene>
    <name evidence="4" type="ORF">C8F04DRAFT_1174630</name>
</gene>
<dbReference type="AlphaFoldDB" id="A0AAD6TFS6"/>
<organism evidence="4 5">
    <name type="scientific">Mycena alexandri</name>
    <dbReference type="NCBI Taxonomy" id="1745969"/>
    <lineage>
        <taxon>Eukaryota</taxon>
        <taxon>Fungi</taxon>
        <taxon>Dikarya</taxon>
        <taxon>Basidiomycota</taxon>
        <taxon>Agaricomycotina</taxon>
        <taxon>Agaricomycetes</taxon>
        <taxon>Agaricomycetidae</taxon>
        <taxon>Agaricales</taxon>
        <taxon>Marasmiineae</taxon>
        <taxon>Mycenaceae</taxon>
        <taxon>Mycena</taxon>
    </lineage>
</organism>
<feature type="region of interest" description="Disordered" evidence="2">
    <location>
        <begin position="201"/>
        <end position="245"/>
    </location>
</feature>
<evidence type="ECO:0000259" key="3">
    <source>
        <dbReference type="PROSITE" id="PS50114"/>
    </source>
</evidence>
<feature type="compositionally biased region" description="Gly residues" evidence="2">
    <location>
        <begin position="470"/>
        <end position="480"/>
    </location>
</feature>
<dbReference type="InterPro" id="IPR013088">
    <property type="entry name" value="Znf_NHR/GATA"/>
</dbReference>
<feature type="compositionally biased region" description="Polar residues" evidence="2">
    <location>
        <begin position="1"/>
        <end position="10"/>
    </location>
</feature>
<dbReference type="CDD" id="cd00202">
    <property type="entry name" value="ZnF_GATA"/>
    <property type="match status" value="1"/>
</dbReference>
<dbReference type="InterPro" id="IPR000679">
    <property type="entry name" value="Znf_GATA"/>
</dbReference>
<feature type="compositionally biased region" description="Low complexity" evidence="2">
    <location>
        <begin position="456"/>
        <end position="469"/>
    </location>
</feature>
<dbReference type="Gene3D" id="3.30.50.10">
    <property type="entry name" value="Erythroid Transcription Factor GATA-1, subunit A"/>
    <property type="match status" value="1"/>
</dbReference>
<accession>A0AAD6TFS6</accession>
<evidence type="ECO:0000313" key="5">
    <source>
        <dbReference type="Proteomes" id="UP001218188"/>
    </source>
</evidence>
<keyword evidence="1" id="KW-0863">Zinc-finger</keyword>
<evidence type="ECO:0000256" key="2">
    <source>
        <dbReference type="SAM" id="MobiDB-lite"/>
    </source>
</evidence>
<reference evidence="4" key="1">
    <citation type="submission" date="2023-03" db="EMBL/GenBank/DDBJ databases">
        <title>Massive genome expansion in bonnet fungi (Mycena s.s.) driven by repeated elements and novel gene families across ecological guilds.</title>
        <authorList>
            <consortium name="Lawrence Berkeley National Laboratory"/>
            <person name="Harder C.B."/>
            <person name="Miyauchi S."/>
            <person name="Viragh M."/>
            <person name="Kuo A."/>
            <person name="Thoen E."/>
            <person name="Andreopoulos B."/>
            <person name="Lu D."/>
            <person name="Skrede I."/>
            <person name="Drula E."/>
            <person name="Henrissat B."/>
            <person name="Morin E."/>
            <person name="Kohler A."/>
            <person name="Barry K."/>
            <person name="LaButti K."/>
            <person name="Morin E."/>
            <person name="Salamov A."/>
            <person name="Lipzen A."/>
            <person name="Mereny Z."/>
            <person name="Hegedus B."/>
            <person name="Baldrian P."/>
            <person name="Stursova M."/>
            <person name="Weitz H."/>
            <person name="Taylor A."/>
            <person name="Grigoriev I.V."/>
            <person name="Nagy L.G."/>
            <person name="Martin F."/>
            <person name="Kauserud H."/>
        </authorList>
    </citation>
    <scope>NUCLEOTIDE SEQUENCE</scope>
    <source>
        <strain evidence="4">CBHHK200</strain>
    </source>
</reference>
<keyword evidence="5" id="KW-1185">Reference proteome</keyword>
<dbReference type="PROSITE" id="PS50114">
    <property type="entry name" value="GATA_ZN_FINGER_2"/>
    <property type="match status" value="1"/>
</dbReference>
<feature type="region of interest" description="Disordered" evidence="2">
    <location>
        <begin position="126"/>
        <end position="189"/>
    </location>
</feature>
<dbReference type="GO" id="GO:0043565">
    <property type="term" value="F:sequence-specific DNA binding"/>
    <property type="evidence" value="ECO:0007669"/>
    <property type="project" value="InterPro"/>
</dbReference>
<feature type="compositionally biased region" description="Gly residues" evidence="2">
    <location>
        <begin position="535"/>
        <end position="554"/>
    </location>
</feature>
<feature type="domain" description="GATA-type" evidence="3">
    <location>
        <begin position="290"/>
        <end position="343"/>
    </location>
</feature>
<dbReference type="SMART" id="SM00401">
    <property type="entry name" value="ZnF_GATA"/>
    <property type="match status" value="1"/>
</dbReference>
<feature type="compositionally biased region" description="Low complexity" evidence="2">
    <location>
        <begin position="223"/>
        <end position="242"/>
    </location>
</feature>